<evidence type="ECO:0000256" key="5">
    <source>
        <dbReference type="ARBA" id="ARBA00022729"/>
    </source>
</evidence>
<feature type="signal peptide" evidence="17">
    <location>
        <begin position="1"/>
        <end position="19"/>
    </location>
</feature>
<evidence type="ECO:0000256" key="11">
    <source>
        <dbReference type="ARBA" id="ARBA00023277"/>
    </source>
</evidence>
<dbReference type="EC" id="1.14.99.56" evidence="15"/>
<keyword evidence="7" id="KW-0560">Oxidoreductase</keyword>
<keyword evidence="6" id="KW-0136">Cellulose degradation</keyword>
<dbReference type="InterPro" id="IPR035971">
    <property type="entry name" value="CBD_sf"/>
</dbReference>
<evidence type="ECO:0000256" key="3">
    <source>
        <dbReference type="ARBA" id="ARBA00022525"/>
    </source>
</evidence>
<dbReference type="InterPro" id="IPR049892">
    <property type="entry name" value="AA9"/>
</dbReference>
<keyword evidence="12" id="KW-0624">Polysaccharide degradation</keyword>
<evidence type="ECO:0000256" key="2">
    <source>
        <dbReference type="ARBA" id="ARBA00004613"/>
    </source>
</evidence>
<feature type="compositionally biased region" description="Low complexity" evidence="16">
    <location>
        <begin position="235"/>
        <end position="271"/>
    </location>
</feature>
<evidence type="ECO:0000256" key="1">
    <source>
        <dbReference type="ARBA" id="ARBA00001973"/>
    </source>
</evidence>
<comment type="subcellular location">
    <subcellularLocation>
        <location evidence="2">Secreted</location>
    </subcellularLocation>
</comment>
<reference evidence="19" key="1">
    <citation type="submission" date="2022-10" db="EMBL/GenBank/DDBJ databases">
        <title>Determination and structural analysis of whole genome sequence of Sarocladium strictum F4-1.</title>
        <authorList>
            <person name="Hu L."/>
            <person name="Jiang Y."/>
        </authorList>
    </citation>
    <scope>NUCLEOTIDE SEQUENCE</scope>
    <source>
        <strain evidence="19">F4-1</strain>
    </source>
</reference>
<evidence type="ECO:0000256" key="15">
    <source>
        <dbReference type="ARBA" id="ARBA00047174"/>
    </source>
</evidence>
<name>A0AA39GGJ9_SARSR</name>
<dbReference type="SMART" id="SM00236">
    <property type="entry name" value="fCBD"/>
    <property type="match status" value="1"/>
</dbReference>
<comment type="catalytic activity">
    <reaction evidence="14">
        <text>[(1-&gt;4)-beta-D-glucosyl]n+m + reduced acceptor + O2 = 4-dehydro-beta-D-glucosyl-[(1-&gt;4)-beta-D-glucosyl]n-1 + [(1-&gt;4)-beta-D-glucosyl]m + acceptor + H2O.</text>
        <dbReference type="EC" id="1.14.99.56"/>
    </reaction>
</comment>
<keyword evidence="3" id="KW-0964">Secreted</keyword>
<keyword evidence="5 17" id="KW-0732">Signal</keyword>
<feature type="domain" description="CBM1" evidence="18">
    <location>
        <begin position="273"/>
        <end position="308"/>
    </location>
</feature>
<comment type="caution">
    <text evidence="19">The sequence shown here is derived from an EMBL/GenBank/DDBJ whole genome shotgun (WGS) entry which is preliminary data.</text>
</comment>
<sequence length="309" mass="32103">MKIASSVAAALALAQSASAHYIFQQLSVGSTKYPVEQYIRQNSNYNSPVTDLTSDDLRCNVGASGANTQTVSVKAGDSITFTLDTAVYHQGPISVYMSKAPSTASAYDGSGGWFKIKDYGPTFSGGSATWPLSISYTFNLPTCIADGEYLLRIQSLGIHNPWPAGIPQFYISCAQISVSGGGSTVPSNQVLIPGAFKDTDPGYTVNIYTNFNSYTVPGPAVFTCSGSGGNGGGSNPPTTTLQTTTRPTSTSTSTRPPSSTSAPPQSSQPPTGSCASLWAQCGGQGWTGAKCCATGTCKAQNDYYAQCVQ</sequence>
<evidence type="ECO:0000313" key="20">
    <source>
        <dbReference type="Proteomes" id="UP001175261"/>
    </source>
</evidence>
<evidence type="ECO:0000259" key="18">
    <source>
        <dbReference type="PROSITE" id="PS51164"/>
    </source>
</evidence>
<dbReference type="AlphaFoldDB" id="A0AA39GGJ9"/>
<keyword evidence="4" id="KW-0479">Metal-binding</keyword>
<dbReference type="GO" id="GO:0030248">
    <property type="term" value="F:cellulose binding"/>
    <property type="evidence" value="ECO:0007669"/>
    <property type="project" value="InterPro"/>
</dbReference>
<comment type="cofactor">
    <cofactor evidence="1">
        <name>Cu(2+)</name>
        <dbReference type="ChEBI" id="CHEBI:29036"/>
    </cofactor>
</comment>
<keyword evidence="11" id="KW-0119">Carbohydrate metabolism</keyword>
<dbReference type="Pfam" id="PF00734">
    <property type="entry name" value="CBM_1"/>
    <property type="match status" value="1"/>
</dbReference>
<dbReference type="PANTHER" id="PTHR33353:SF11">
    <property type="entry name" value="GLYCOSYLHYDROLASE FAMILY 61-7 PROTEIN"/>
    <property type="match status" value="1"/>
</dbReference>
<keyword evidence="9" id="KW-0503">Monooxygenase</keyword>
<keyword evidence="10" id="KW-1015">Disulfide bond</keyword>
<dbReference type="GO" id="GO:0005576">
    <property type="term" value="C:extracellular region"/>
    <property type="evidence" value="ECO:0007669"/>
    <property type="project" value="UniProtKB-SubCell"/>
</dbReference>
<evidence type="ECO:0000256" key="14">
    <source>
        <dbReference type="ARBA" id="ARBA00045077"/>
    </source>
</evidence>
<accession>A0AA39GGJ9</accession>
<dbReference type="PROSITE" id="PS00562">
    <property type="entry name" value="CBM1_1"/>
    <property type="match status" value="1"/>
</dbReference>
<evidence type="ECO:0000256" key="7">
    <source>
        <dbReference type="ARBA" id="ARBA00023002"/>
    </source>
</evidence>
<evidence type="ECO:0000256" key="4">
    <source>
        <dbReference type="ARBA" id="ARBA00022723"/>
    </source>
</evidence>
<dbReference type="SUPFAM" id="SSF57180">
    <property type="entry name" value="Cellulose-binding domain"/>
    <property type="match status" value="1"/>
</dbReference>
<dbReference type="Gene3D" id="2.70.50.70">
    <property type="match status" value="1"/>
</dbReference>
<evidence type="ECO:0000256" key="17">
    <source>
        <dbReference type="SAM" id="SignalP"/>
    </source>
</evidence>
<dbReference type="PANTHER" id="PTHR33353">
    <property type="entry name" value="PUTATIVE (AFU_ORTHOLOGUE AFUA_1G12560)-RELATED"/>
    <property type="match status" value="1"/>
</dbReference>
<feature type="chain" id="PRO_5041330806" description="lytic cellulose monooxygenase (C4-dehydrogenating)" evidence="17">
    <location>
        <begin position="20"/>
        <end position="309"/>
    </location>
</feature>
<evidence type="ECO:0000313" key="19">
    <source>
        <dbReference type="EMBL" id="KAK0386962.1"/>
    </source>
</evidence>
<dbReference type="InterPro" id="IPR005103">
    <property type="entry name" value="AA9_LPMO"/>
</dbReference>
<dbReference type="PROSITE" id="PS51164">
    <property type="entry name" value="CBM1_2"/>
    <property type="match status" value="1"/>
</dbReference>
<evidence type="ECO:0000256" key="16">
    <source>
        <dbReference type="SAM" id="MobiDB-lite"/>
    </source>
</evidence>
<evidence type="ECO:0000256" key="10">
    <source>
        <dbReference type="ARBA" id="ARBA00023157"/>
    </source>
</evidence>
<dbReference type="Proteomes" id="UP001175261">
    <property type="component" value="Unassembled WGS sequence"/>
</dbReference>
<evidence type="ECO:0000256" key="6">
    <source>
        <dbReference type="ARBA" id="ARBA00023001"/>
    </source>
</evidence>
<keyword evidence="8" id="KW-0186">Copper</keyword>
<evidence type="ECO:0000256" key="12">
    <source>
        <dbReference type="ARBA" id="ARBA00023326"/>
    </source>
</evidence>
<evidence type="ECO:0000256" key="13">
    <source>
        <dbReference type="ARBA" id="ARBA00044502"/>
    </source>
</evidence>
<organism evidence="19 20">
    <name type="scientific">Sarocladium strictum</name>
    <name type="common">Black bundle disease fungus</name>
    <name type="synonym">Acremonium strictum</name>
    <dbReference type="NCBI Taxonomy" id="5046"/>
    <lineage>
        <taxon>Eukaryota</taxon>
        <taxon>Fungi</taxon>
        <taxon>Dikarya</taxon>
        <taxon>Ascomycota</taxon>
        <taxon>Pezizomycotina</taxon>
        <taxon>Sordariomycetes</taxon>
        <taxon>Hypocreomycetidae</taxon>
        <taxon>Hypocreales</taxon>
        <taxon>Sarocladiaceae</taxon>
        <taxon>Sarocladium</taxon>
    </lineage>
</organism>
<evidence type="ECO:0000256" key="8">
    <source>
        <dbReference type="ARBA" id="ARBA00023008"/>
    </source>
</evidence>
<proteinExistence type="inferred from homology"/>
<dbReference type="GO" id="GO:0030245">
    <property type="term" value="P:cellulose catabolic process"/>
    <property type="evidence" value="ECO:0007669"/>
    <property type="project" value="UniProtKB-KW"/>
</dbReference>
<dbReference type="GO" id="GO:0004497">
    <property type="term" value="F:monooxygenase activity"/>
    <property type="evidence" value="ECO:0007669"/>
    <property type="project" value="UniProtKB-KW"/>
</dbReference>
<keyword evidence="20" id="KW-1185">Reference proteome</keyword>
<feature type="region of interest" description="Disordered" evidence="16">
    <location>
        <begin position="227"/>
        <end position="271"/>
    </location>
</feature>
<dbReference type="Pfam" id="PF03443">
    <property type="entry name" value="AA9"/>
    <property type="match status" value="1"/>
</dbReference>
<dbReference type="InterPro" id="IPR000254">
    <property type="entry name" value="CBD"/>
</dbReference>
<evidence type="ECO:0000256" key="9">
    <source>
        <dbReference type="ARBA" id="ARBA00023033"/>
    </source>
</evidence>
<gene>
    <name evidence="19" type="ORF">NLU13_5275</name>
</gene>
<dbReference type="GO" id="GO:0046872">
    <property type="term" value="F:metal ion binding"/>
    <property type="evidence" value="ECO:0007669"/>
    <property type="project" value="UniProtKB-KW"/>
</dbReference>
<dbReference type="CDD" id="cd21175">
    <property type="entry name" value="LPMO_AA9"/>
    <property type="match status" value="1"/>
</dbReference>
<protein>
    <recommendedName>
        <fullName evidence="15">lytic cellulose monooxygenase (C4-dehydrogenating)</fullName>
        <ecNumber evidence="15">1.14.99.56</ecNumber>
    </recommendedName>
</protein>
<dbReference type="EMBL" id="JAPDFR010000004">
    <property type="protein sequence ID" value="KAK0386962.1"/>
    <property type="molecule type" value="Genomic_DNA"/>
</dbReference>
<comment type="similarity">
    <text evidence="13">Belongs to the polysaccharide monooxygenase AA9 family.</text>
</comment>